<dbReference type="PANTHER" id="PTHR43591:SF110">
    <property type="entry name" value="RHODANESE DOMAIN-CONTAINING PROTEIN"/>
    <property type="match status" value="1"/>
</dbReference>
<comment type="caution">
    <text evidence="3">The sequence shown here is derived from an EMBL/GenBank/DDBJ whole genome shotgun (WGS) entry which is preliminary data.</text>
</comment>
<dbReference type="InterPro" id="IPR041698">
    <property type="entry name" value="Methyltransf_25"/>
</dbReference>
<accession>A0AAN7HZ45</accession>
<dbReference type="RefSeq" id="XP_064680979.1">
    <property type="nucleotide sequence ID" value="XM_064821293.1"/>
</dbReference>
<name>A0AAN7HZ45_9FUNG</name>
<feature type="domain" description="Methyltransferase" evidence="2">
    <location>
        <begin position="160"/>
        <end position="252"/>
    </location>
</feature>
<feature type="region of interest" description="Disordered" evidence="1">
    <location>
        <begin position="1"/>
        <end position="21"/>
    </location>
</feature>
<dbReference type="AlphaFoldDB" id="A0AAN7HZ45"/>
<dbReference type="Pfam" id="PF13649">
    <property type="entry name" value="Methyltransf_25"/>
    <property type="match status" value="1"/>
</dbReference>
<dbReference type="PANTHER" id="PTHR43591">
    <property type="entry name" value="METHYLTRANSFERASE"/>
    <property type="match status" value="1"/>
</dbReference>
<dbReference type="InterPro" id="IPR029063">
    <property type="entry name" value="SAM-dependent_MTases_sf"/>
</dbReference>
<sequence>MGNVNSRPSEEVLATLSSKSRKRYNQSYTNYFESKSVATDKYSPRGSIISIKKEKSKRSSASEDSSVLDAAASLLSSSPPSPLNTAPEYTIPIEYEIKNGRRYMISPVNRFYLPCDDEEADRIVVLHFCIKYGFNGNIVAPVIQSLRVKPNQNDKYLTRVLDVGCGPGTWILEMASEFPFTEFHGIDIRTMFPTTIKPSNAKFIQHNFLQSNLPYEDNSFEFVRMRLMLVFITEQEFFHLLSEIRRILKPDGYFEILDCEYQIHRPGVLCDKILNRQIPQSLHKRLGTIDHMPSHYVSTALTLHGGFVNVHQRRIHIPIGWGGQLGEVHAQNLQNYLLSIHPDIKQDLSVANGSDVDIDDLLIEAIKECTVRQSHVYWFACYGQKPAVSNLIPITLNTPMTTTTTTVAATNMLTPISSPSSSCINLKESMDISTDAVAAAVAAATTAPTCWDSIYDFVDGYVD</sequence>
<proteinExistence type="predicted"/>
<evidence type="ECO:0000313" key="4">
    <source>
        <dbReference type="Proteomes" id="UP001304243"/>
    </source>
</evidence>
<protein>
    <recommendedName>
        <fullName evidence="2">Methyltransferase domain-containing protein</fullName>
    </recommendedName>
</protein>
<reference evidence="3 4" key="1">
    <citation type="submission" date="2022-11" db="EMBL/GenBank/DDBJ databases">
        <title>Mucor velutinosus strain NIH1002 WGS.</title>
        <authorList>
            <person name="Subramanian P."/>
            <person name="Mullikin J.C."/>
            <person name="Segre J.A."/>
            <person name="Zelazny A.M."/>
        </authorList>
    </citation>
    <scope>NUCLEOTIDE SEQUENCE [LARGE SCALE GENOMIC DNA]</scope>
    <source>
        <strain evidence="3 4">NIH1002</strain>
    </source>
</reference>
<dbReference type="CDD" id="cd02440">
    <property type="entry name" value="AdoMet_MTases"/>
    <property type="match status" value="1"/>
</dbReference>
<gene>
    <name evidence="3" type="ORF">ATC70_001905</name>
</gene>
<evidence type="ECO:0000259" key="2">
    <source>
        <dbReference type="Pfam" id="PF13649"/>
    </source>
</evidence>
<dbReference type="Proteomes" id="UP001304243">
    <property type="component" value="Unassembled WGS sequence"/>
</dbReference>
<evidence type="ECO:0000313" key="3">
    <source>
        <dbReference type="EMBL" id="KAK4514313.1"/>
    </source>
</evidence>
<keyword evidence="4" id="KW-1185">Reference proteome</keyword>
<dbReference type="Gene3D" id="3.40.50.150">
    <property type="entry name" value="Vaccinia Virus protein VP39"/>
    <property type="match status" value="1"/>
</dbReference>
<dbReference type="EMBL" id="JASEJX010000015">
    <property type="protein sequence ID" value="KAK4514313.1"/>
    <property type="molecule type" value="Genomic_DNA"/>
</dbReference>
<evidence type="ECO:0000256" key="1">
    <source>
        <dbReference type="SAM" id="MobiDB-lite"/>
    </source>
</evidence>
<dbReference type="GeneID" id="89945607"/>
<organism evidence="3 4">
    <name type="scientific">Mucor velutinosus</name>
    <dbReference type="NCBI Taxonomy" id="708070"/>
    <lineage>
        <taxon>Eukaryota</taxon>
        <taxon>Fungi</taxon>
        <taxon>Fungi incertae sedis</taxon>
        <taxon>Mucoromycota</taxon>
        <taxon>Mucoromycotina</taxon>
        <taxon>Mucoromycetes</taxon>
        <taxon>Mucorales</taxon>
        <taxon>Mucorineae</taxon>
        <taxon>Mucoraceae</taxon>
        <taxon>Mucor</taxon>
    </lineage>
</organism>
<dbReference type="SUPFAM" id="SSF53335">
    <property type="entry name" value="S-adenosyl-L-methionine-dependent methyltransferases"/>
    <property type="match status" value="1"/>
</dbReference>